<evidence type="ECO:0000313" key="1">
    <source>
        <dbReference type="EMBL" id="PSK81855.1"/>
    </source>
</evidence>
<evidence type="ECO:0000313" key="2">
    <source>
        <dbReference type="EMBL" id="SLN39922.1"/>
    </source>
</evidence>
<keyword evidence="4" id="KW-1185">Reference proteome</keyword>
<accession>A0A1X6Z450</accession>
<dbReference type="AlphaFoldDB" id="A0A1X6Z450"/>
<dbReference type="EMBL" id="FWFY01000004">
    <property type="protein sequence ID" value="SLN39922.1"/>
    <property type="molecule type" value="Genomic_DNA"/>
</dbReference>
<reference evidence="1 4" key="2">
    <citation type="submission" date="2018-03" db="EMBL/GenBank/DDBJ databases">
        <title>Genomic Encyclopedia of Archaeal and Bacterial Type Strains, Phase II (KMG-II): from individual species to whole genera.</title>
        <authorList>
            <person name="Goeker M."/>
        </authorList>
    </citation>
    <scope>NUCLEOTIDE SEQUENCE [LARGE SCALE GENOMIC DNA]</scope>
    <source>
        <strain evidence="1 4">DSM 29956</strain>
    </source>
</reference>
<dbReference type="EMBL" id="PYGB01000014">
    <property type="protein sequence ID" value="PSK81855.1"/>
    <property type="molecule type" value="Genomic_DNA"/>
</dbReference>
<gene>
    <name evidence="1" type="ORF">CLV79_11473</name>
    <name evidence="2" type="ORF">LOS8367_01617</name>
</gene>
<organism evidence="2 3">
    <name type="scientific">Limimaricola soesokkakensis</name>
    <dbReference type="NCBI Taxonomy" id="1343159"/>
    <lineage>
        <taxon>Bacteria</taxon>
        <taxon>Pseudomonadati</taxon>
        <taxon>Pseudomonadota</taxon>
        <taxon>Alphaproteobacteria</taxon>
        <taxon>Rhodobacterales</taxon>
        <taxon>Paracoccaceae</taxon>
        <taxon>Limimaricola</taxon>
    </lineage>
</organism>
<reference evidence="2 3" key="1">
    <citation type="submission" date="2017-03" db="EMBL/GenBank/DDBJ databases">
        <authorList>
            <person name="Afonso C.L."/>
            <person name="Miller P.J."/>
            <person name="Scott M.A."/>
            <person name="Spackman E."/>
            <person name="Goraichik I."/>
            <person name="Dimitrov K.M."/>
            <person name="Suarez D.L."/>
            <person name="Swayne D.E."/>
        </authorList>
    </citation>
    <scope>NUCLEOTIDE SEQUENCE [LARGE SCALE GENOMIC DNA]</scope>
    <source>
        <strain evidence="2 3">CECT 8367</strain>
    </source>
</reference>
<dbReference type="Proteomes" id="UP000193495">
    <property type="component" value="Unassembled WGS sequence"/>
</dbReference>
<evidence type="ECO:0000313" key="3">
    <source>
        <dbReference type="Proteomes" id="UP000193495"/>
    </source>
</evidence>
<evidence type="ECO:0000313" key="4">
    <source>
        <dbReference type="Proteomes" id="UP000240624"/>
    </source>
</evidence>
<sequence length="44" mass="4589">MIARVSITAPWLVLISLAISQIGCSSIMLLAEPEPHGLGKIDGS</sequence>
<protein>
    <submittedName>
        <fullName evidence="2">Uncharacterized protein</fullName>
    </submittedName>
</protein>
<proteinExistence type="predicted"/>
<dbReference type="Proteomes" id="UP000240624">
    <property type="component" value="Unassembled WGS sequence"/>
</dbReference>
<name>A0A1X6Z450_9RHOB</name>